<dbReference type="Gene3D" id="6.10.250.790">
    <property type="match status" value="1"/>
</dbReference>
<evidence type="ECO:0000313" key="11">
    <source>
        <dbReference type="Proteomes" id="UP001165287"/>
    </source>
</evidence>
<evidence type="ECO:0000256" key="9">
    <source>
        <dbReference type="ARBA" id="ARBA00033158"/>
    </source>
</evidence>
<gene>
    <name evidence="10" type="primary">zapA</name>
    <name evidence="10" type="ORF">K9V48_08125</name>
</gene>
<keyword evidence="6" id="KW-0131">Cell cycle</keyword>
<evidence type="ECO:0000256" key="5">
    <source>
        <dbReference type="ARBA" id="ARBA00023210"/>
    </source>
</evidence>
<keyword evidence="5" id="KW-0717">Septation</keyword>
<evidence type="ECO:0000256" key="3">
    <source>
        <dbReference type="ARBA" id="ARBA00022490"/>
    </source>
</evidence>
<evidence type="ECO:0000256" key="4">
    <source>
        <dbReference type="ARBA" id="ARBA00022618"/>
    </source>
</evidence>
<dbReference type="InterPro" id="IPR036192">
    <property type="entry name" value="Cell_div_ZapA-like_sf"/>
</dbReference>
<evidence type="ECO:0000313" key="10">
    <source>
        <dbReference type="EMBL" id="MBZ5750212.1"/>
    </source>
</evidence>
<comment type="subcellular location">
    <subcellularLocation>
        <location evidence="1">Cytoplasm</location>
    </subcellularLocation>
</comment>
<keyword evidence="4 10" id="KW-0132">Cell division</keyword>
<evidence type="ECO:0000256" key="1">
    <source>
        <dbReference type="ARBA" id="ARBA00004496"/>
    </source>
</evidence>
<dbReference type="Pfam" id="PF05164">
    <property type="entry name" value="ZapA"/>
    <property type="match status" value="1"/>
</dbReference>
<dbReference type="GO" id="GO:0051301">
    <property type="term" value="P:cell division"/>
    <property type="evidence" value="ECO:0007669"/>
    <property type="project" value="UniProtKB-KW"/>
</dbReference>
<name>A0ABS7UQ85_9BACI</name>
<comment type="caution">
    <text evidence="10">The sequence shown here is derived from an EMBL/GenBank/DDBJ whole genome shotgun (WGS) entry which is preliminary data.</text>
</comment>
<evidence type="ECO:0000256" key="7">
    <source>
        <dbReference type="ARBA" id="ARBA00024910"/>
    </source>
</evidence>
<dbReference type="NCBIfam" id="NF010724">
    <property type="entry name" value="PRK14126.1"/>
    <property type="match status" value="1"/>
</dbReference>
<keyword evidence="11" id="KW-1185">Reference proteome</keyword>
<dbReference type="InterPro" id="IPR053712">
    <property type="entry name" value="Bac_CellDiv_Activator"/>
</dbReference>
<reference evidence="10" key="1">
    <citation type="submission" date="2024-05" db="EMBL/GenBank/DDBJ databases">
        <title>Metabacillus sp. nov., isolated from the rhizosphere soil of tomato plants.</title>
        <authorList>
            <person name="Ma R."/>
        </authorList>
    </citation>
    <scope>NUCLEOTIDE SEQUENCE</scope>
    <source>
        <strain evidence="10">DBTR6</strain>
    </source>
</reference>
<accession>A0ABS7UQ85</accession>
<sequence>MSSRSNSKTIVEIYGQRFSIIGKESTDHIRKVASMVDHKMREINRKSPSLDINKLSILTAVNVTHDYVKLKEAYEKLEKQLIEKD</sequence>
<organism evidence="10 11">
    <name type="scientific">Metabacillus rhizolycopersici</name>
    <dbReference type="NCBI Taxonomy" id="2875709"/>
    <lineage>
        <taxon>Bacteria</taxon>
        <taxon>Bacillati</taxon>
        <taxon>Bacillota</taxon>
        <taxon>Bacilli</taxon>
        <taxon>Bacillales</taxon>
        <taxon>Bacillaceae</taxon>
        <taxon>Metabacillus</taxon>
    </lineage>
</organism>
<dbReference type="PANTHER" id="PTHR34981">
    <property type="entry name" value="CELL DIVISION PROTEIN ZAPA"/>
    <property type="match status" value="1"/>
</dbReference>
<evidence type="ECO:0000256" key="8">
    <source>
        <dbReference type="ARBA" id="ARBA00026068"/>
    </source>
</evidence>
<evidence type="ECO:0000256" key="2">
    <source>
        <dbReference type="ARBA" id="ARBA00015195"/>
    </source>
</evidence>
<comment type="function">
    <text evidence="7">Activator of cell division through the inhibition of FtsZ GTPase activity, therefore promoting FtsZ assembly into bundles of protofilaments necessary for the formation of the division Z ring. It is recruited early at mid-cell but it is not essential for cell division.</text>
</comment>
<dbReference type="Proteomes" id="UP001165287">
    <property type="component" value="Unassembled WGS sequence"/>
</dbReference>
<dbReference type="InterPro" id="IPR007838">
    <property type="entry name" value="Cell_div_ZapA-like"/>
</dbReference>
<evidence type="ECO:0000256" key="6">
    <source>
        <dbReference type="ARBA" id="ARBA00023306"/>
    </source>
</evidence>
<protein>
    <recommendedName>
        <fullName evidence="2">Cell division protein ZapA</fullName>
    </recommendedName>
    <alternativeName>
        <fullName evidence="9">Z ring-associated protein ZapA</fullName>
    </alternativeName>
</protein>
<dbReference type="SUPFAM" id="SSF102829">
    <property type="entry name" value="Cell division protein ZapA-like"/>
    <property type="match status" value="1"/>
</dbReference>
<keyword evidence="3" id="KW-0963">Cytoplasm</keyword>
<comment type="subunit">
    <text evidence="8">Homodimer. Interacts with FtsZ.</text>
</comment>
<dbReference type="PANTHER" id="PTHR34981:SF1">
    <property type="entry name" value="CELL DIVISION PROTEIN ZAPA"/>
    <property type="match status" value="1"/>
</dbReference>
<dbReference type="EMBL" id="JAIQUM010000012">
    <property type="protein sequence ID" value="MBZ5750212.1"/>
    <property type="molecule type" value="Genomic_DNA"/>
</dbReference>
<proteinExistence type="predicted"/>